<comment type="similarity">
    <text evidence="3">Belongs to the CpsD/CapB family.</text>
</comment>
<dbReference type="InterPro" id="IPR050445">
    <property type="entry name" value="Bact_polysacc_biosynth/exp"/>
</dbReference>
<feature type="transmembrane region" description="Helical" evidence="18">
    <location>
        <begin position="51"/>
        <end position="70"/>
    </location>
</feature>
<evidence type="ECO:0000256" key="3">
    <source>
        <dbReference type="ARBA" id="ARBA00007316"/>
    </source>
</evidence>
<evidence type="ECO:0000256" key="16">
    <source>
        <dbReference type="ARBA" id="ARBA00051245"/>
    </source>
</evidence>
<keyword evidence="22" id="KW-1185">Reference proteome</keyword>
<evidence type="ECO:0000259" key="19">
    <source>
        <dbReference type="Pfam" id="PF02706"/>
    </source>
</evidence>
<comment type="subcellular location">
    <subcellularLocation>
        <location evidence="1">Cell inner membrane</location>
        <topology evidence="1">Multi-pass membrane protein</topology>
    </subcellularLocation>
</comment>
<evidence type="ECO:0000256" key="17">
    <source>
        <dbReference type="SAM" id="Coils"/>
    </source>
</evidence>
<dbReference type="OrthoDB" id="580971at2"/>
<dbReference type="GO" id="GO:0004715">
    <property type="term" value="F:non-membrane spanning protein tyrosine kinase activity"/>
    <property type="evidence" value="ECO:0007669"/>
    <property type="project" value="UniProtKB-EC"/>
</dbReference>
<dbReference type="Pfam" id="PF13614">
    <property type="entry name" value="AAA_31"/>
    <property type="match status" value="1"/>
</dbReference>
<dbReference type="PANTHER" id="PTHR32309">
    <property type="entry name" value="TYROSINE-PROTEIN KINASE"/>
    <property type="match status" value="1"/>
</dbReference>
<dbReference type="GO" id="GO:0005886">
    <property type="term" value="C:plasma membrane"/>
    <property type="evidence" value="ECO:0007669"/>
    <property type="project" value="UniProtKB-SubCell"/>
</dbReference>
<comment type="similarity">
    <text evidence="2">Belongs to the CpsC/CapA family.</text>
</comment>
<evidence type="ECO:0000256" key="8">
    <source>
        <dbReference type="ARBA" id="ARBA00022679"/>
    </source>
</evidence>
<dbReference type="SUPFAM" id="SSF52540">
    <property type="entry name" value="P-loop containing nucleoside triphosphate hydrolases"/>
    <property type="match status" value="1"/>
</dbReference>
<evidence type="ECO:0000313" key="21">
    <source>
        <dbReference type="EMBL" id="RUS98027.1"/>
    </source>
</evidence>
<evidence type="ECO:0000256" key="18">
    <source>
        <dbReference type="SAM" id="Phobius"/>
    </source>
</evidence>
<feature type="coiled-coil region" evidence="17">
    <location>
        <begin position="383"/>
        <end position="448"/>
    </location>
</feature>
<evidence type="ECO:0000256" key="2">
    <source>
        <dbReference type="ARBA" id="ARBA00006683"/>
    </source>
</evidence>
<keyword evidence="17" id="KW-0175">Coiled coil</keyword>
<dbReference type="Gene3D" id="3.40.50.300">
    <property type="entry name" value="P-loop containing nucleotide triphosphate hydrolases"/>
    <property type="match status" value="1"/>
</dbReference>
<keyword evidence="14 18" id="KW-0472">Membrane</keyword>
<dbReference type="InterPro" id="IPR005702">
    <property type="entry name" value="Wzc-like_C"/>
</dbReference>
<evidence type="ECO:0000256" key="1">
    <source>
        <dbReference type="ARBA" id="ARBA00004429"/>
    </source>
</evidence>
<evidence type="ECO:0000256" key="15">
    <source>
        <dbReference type="ARBA" id="ARBA00023137"/>
    </source>
</evidence>
<dbReference type="InterPro" id="IPR003856">
    <property type="entry name" value="LPS_length_determ_N"/>
</dbReference>
<organism evidence="21 22">
    <name type="scientific">Dulcicalothrix desertica PCC 7102</name>
    <dbReference type="NCBI Taxonomy" id="232991"/>
    <lineage>
        <taxon>Bacteria</taxon>
        <taxon>Bacillati</taxon>
        <taxon>Cyanobacteriota</taxon>
        <taxon>Cyanophyceae</taxon>
        <taxon>Nostocales</taxon>
        <taxon>Calotrichaceae</taxon>
        <taxon>Dulcicalothrix</taxon>
    </lineage>
</organism>
<keyword evidence="8" id="KW-0808">Transferase</keyword>
<dbReference type="InterPro" id="IPR027417">
    <property type="entry name" value="P-loop_NTPase"/>
</dbReference>
<sequence>MGTQIPTKQNGASRVKNPYSTAREAFWAIKKPEEEENSVFIPALGVLRRRAWLIALVTVAVAATSTVWSATRTPKYEGRFQIMVEPLKTTDSELLKLLSKTLQQNVNEITKQNTTALDYNALMEVLKSPKLIGPVVKELRTEFPDINYDQLVGSSVAGKTPAIREGTLLMTRLAKGKDESRVIEVRFRDQNPQKIESVLQEVSQAYRKYSIEQQQSSLRQGMKFVEQQVPKLQMRVSTLQGQLQAFQQRYNFYNPQLQGEQLLNRLDTIKVQRLETERKFLEARSLYTSLQGQLGMSQSDAIAASALSESPQYQQLRTRIGELDAQIAAQSVRYQEASPVMRSLREQREKLLPLLQQEEQLALGNRAGARFPSSVATYQNTVRRDLTKQLADSTNQMQSLDASLRALTQAEYQLNQQINQYPQVARQYANLQRDLQIATDTQNQLLARQEALRVDVAQQEVPWEIIMPPTLPRDKQGRLVPVSPAASQNILLGGIAGLLLGTGAAFVLENFKNVFHNPEEIKRTAKLPIIGTIPFCRNVSIPAIGNVVKFNIRANVRDKEQTESNLALKQNDKNAVFTQAFCSLYNRVQSMSQEMPLRTISVTSTTSGEGRTTVAVNLAQIAAEAGQRVLLVDADLRHPQVHTQLGIPNTEGLSEVLSQGLDIKDSVQQLPREENLYVLTAGKAKANPNKLFTSSQMDNFVELSRTHFDLVIYDTPNLLGRLDTNALINHSDGILLVVGLGKTRRPNFKQVIEELKSGRIGILGMVTNSLEN</sequence>
<comment type="similarity">
    <text evidence="4">Belongs to the etk/wzc family.</text>
</comment>
<keyword evidence="12" id="KW-0067">ATP-binding</keyword>
<evidence type="ECO:0000256" key="6">
    <source>
        <dbReference type="ARBA" id="ARBA00022475"/>
    </source>
</evidence>
<evidence type="ECO:0000256" key="10">
    <source>
        <dbReference type="ARBA" id="ARBA00022741"/>
    </source>
</evidence>
<evidence type="ECO:0000259" key="20">
    <source>
        <dbReference type="Pfam" id="PF13614"/>
    </source>
</evidence>
<dbReference type="Pfam" id="PF02706">
    <property type="entry name" value="Wzz"/>
    <property type="match status" value="1"/>
</dbReference>
<evidence type="ECO:0000256" key="4">
    <source>
        <dbReference type="ARBA" id="ARBA00008883"/>
    </source>
</evidence>
<feature type="domain" description="AAA" evidence="20">
    <location>
        <begin position="598"/>
        <end position="740"/>
    </location>
</feature>
<evidence type="ECO:0000256" key="7">
    <source>
        <dbReference type="ARBA" id="ARBA00022519"/>
    </source>
</evidence>
<proteinExistence type="inferred from homology"/>
<feature type="domain" description="Polysaccharide chain length determinant N-terminal" evidence="19">
    <location>
        <begin position="44"/>
        <end position="139"/>
    </location>
</feature>
<name>A0A433UW68_9CYAN</name>
<dbReference type="RefSeq" id="WP_127086280.1">
    <property type="nucleotide sequence ID" value="NZ_RSCL01000030.1"/>
</dbReference>
<dbReference type="AlphaFoldDB" id="A0A433UW68"/>
<evidence type="ECO:0000313" key="22">
    <source>
        <dbReference type="Proteomes" id="UP000271624"/>
    </source>
</evidence>
<evidence type="ECO:0000256" key="13">
    <source>
        <dbReference type="ARBA" id="ARBA00022989"/>
    </source>
</evidence>
<keyword evidence="9 18" id="KW-0812">Transmembrane</keyword>
<dbReference type="Proteomes" id="UP000271624">
    <property type="component" value="Unassembled WGS sequence"/>
</dbReference>
<dbReference type="PANTHER" id="PTHR32309:SF13">
    <property type="entry name" value="FERRIC ENTEROBACTIN TRANSPORT PROTEIN FEPE"/>
    <property type="match status" value="1"/>
</dbReference>
<keyword evidence="6" id="KW-1003">Cell membrane</keyword>
<dbReference type="GO" id="GO:0005524">
    <property type="term" value="F:ATP binding"/>
    <property type="evidence" value="ECO:0007669"/>
    <property type="project" value="UniProtKB-KW"/>
</dbReference>
<protein>
    <recommendedName>
        <fullName evidence="5">non-specific protein-tyrosine kinase</fullName>
        <ecNumber evidence="5">2.7.10.2</ecNumber>
    </recommendedName>
</protein>
<keyword evidence="13 18" id="KW-1133">Transmembrane helix</keyword>
<accession>A0A433UW68</accession>
<dbReference type="NCBIfam" id="TIGR01007">
    <property type="entry name" value="eps_fam"/>
    <property type="match status" value="1"/>
</dbReference>
<keyword evidence="11" id="KW-0418">Kinase</keyword>
<evidence type="ECO:0000256" key="14">
    <source>
        <dbReference type="ARBA" id="ARBA00023136"/>
    </source>
</evidence>
<reference evidence="21" key="2">
    <citation type="journal article" date="2019" name="Genome Biol. Evol.">
        <title>Day and night: Metabolic profiles and evolutionary relationships of six axenic non-marine cyanobacteria.</title>
        <authorList>
            <person name="Will S.E."/>
            <person name="Henke P."/>
            <person name="Boedeker C."/>
            <person name="Huang S."/>
            <person name="Brinkmann H."/>
            <person name="Rohde M."/>
            <person name="Jarek M."/>
            <person name="Friedl T."/>
            <person name="Seufert S."/>
            <person name="Schumacher M."/>
            <person name="Overmann J."/>
            <person name="Neumann-Schaal M."/>
            <person name="Petersen J."/>
        </authorList>
    </citation>
    <scope>NUCLEOTIDE SEQUENCE [LARGE SCALE GENOMIC DNA]</scope>
    <source>
        <strain evidence="21">PCC 7102</strain>
    </source>
</reference>
<keyword evidence="15" id="KW-0829">Tyrosine-protein kinase</keyword>
<keyword evidence="7" id="KW-0997">Cell inner membrane</keyword>
<comment type="catalytic activity">
    <reaction evidence="16">
        <text>L-tyrosyl-[protein] + ATP = O-phospho-L-tyrosyl-[protein] + ADP + H(+)</text>
        <dbReference type="Rhea" id="RHEA:10596"/>
        <dbReference type="Rhea" id="RHEA-COMP:10136"/>
        <dbReference type="Rhea" id="RHEA-COMP:20101"/>
        <dbReference type="ChEBI" id="CHEBI:15378"/>
        <dbReference type="ChEBI" id="CHEBI:30616"/>
        <dbReference type="ChEBI" id="CHEBI:46858"/>
        <dbReference type="ChEBI" id="CHEBI:61978"/>
        <dbReference type="ChEBI" id="CHEBI:456216"/>
        <dbReference type="EC" id="2.7.10.2"/>
    </reaction>
</comment>
<dbReference type="EC" id="2.7.10.2" evidence="5"/>
<comment type="caution">
    <text evidence="21">The sequence shown here is derived from an EMBL/GenBank/DDBJ whole genome shotgun (WGS) entry which is preliminary data.</text>
</comment>
<evidence type="ECO:0000256" key="11">
    <source>
        <dbReference type="ARBA" id="ARBA00022777"/>
    </source>
</evidence>
<dbReference type="CDD" id="cd05387">
    <property type="entry name" value="BY-kinase"/>
    <property type="match status" value="1"/>
</dbReference>
<evidence type="ECO:0000256" key="5">
    <source>
        <dbReference type="ARBA" id="ARBA00011903"/>
    </source>
</evidence>
<dbReference type="InterPro" id="IPR025669">
    <property type="entry name" value="AAA_dom"/>
</dbReference>
<gene>
    <name evidence="21" type="ORF">DSM106972_082460</name>
</gene>
<evidence type="ECO:0000256" key="12">
    <source>
        <dbReference type="ARBA" id="ARBA00022840"/>
    </source>
</evidence>
<keyword evidence="10" id="KW-0547">Nucleotide-binding</keyword>
<reference evidence="21" key="1">
    <citation type="submission" date="2018-12" db="EMBL/GenBank/DDBJ databases">
        <authorList>
            <person name="Will S."/>
            <person name="Neumann-Schaal M."/>
            <person name="Henke P."/>
        </authorList>
    </citation>
    <scope>NUCLEOTIDE SEQUENCE</scope>
    <source>
        <strain evidence="21">PCC 7102</strain>
    </source>
</reference>
<dbReference type="EMBL" id="RSCL01000030">
    <property type="protein sequence ID" value="RUS98027.1"/>
    <property type="molecule type" value="Genomic_DNA"/>
</dbReference>
<evidence type="ECO:0000256" key="9">
    <source>
        <dbReference type="ARBA" id="ARBA00022692"/>
    </source>
</evidence>